<dbReference type="EMBL" id="JADCUA010000023">
    <property type="protein sequence ID" value="KAH9831932.1"/>
    <property type="molecule type" value="Genomic_DNA"/>
</dbReference>
<reference evidence="2 3" key="1">
    <citation type="journal article" date="2021" name="Environ. Microbiol.">
        <title>Gene family expansions and transcriptome signatures uncover fungal adaptations to wood decay.</title>
        <authorList>
            <person name="Hage H."/>
            <person name="Miyauchi S."/>
            <person name="Viragh M."/>
            <person name="Drula E."/>
            <person name="Min B."/>
            <person name="Chaduli D."/>
            <person name="Navarro D."/>
            <person name="Favel A."/>
            <person name="Norest M."/>
            <person name="Lesage-Meessen L."/>
            <person name="Balint B."/>
            <person name="Merenyi Z."/>
            <person name="de Eugenio L."/>
            <person name="Morin E."/>
            <person name="Martinez A.T."/>
            <person name="Baldrian P."/>
            <person name="Stursova M."/>
            <person name="Martinez M.J."/>
            <person name="Novotny C."/>
            <person name="Magnuson J.K."/>
            <person name="Spatafora J.W."/>
            <person name="Maurice S."/>
            <person name="Pangilinan J."/>
            <person name="Andreopoulos W."/>
            <person name="LaButti K."/>
            <person name="Hundley H."/>
            <person name="Na H."/>
            <person name="Kuo A."/>
            <person name="Barry K."/>
            <person name="Lipzen A."/>
            <person name="Henrissat B."/>
            <person name="Riley R."/>
            <person name="Ahrendt S."/>
            <person name="Nagy L.G."/>
            <person name="Grigoriev I.V."/>
            <person name="Martin F."/>
            <person name="Rosso M.N."/>
        </authorList>
    </citation>
    <scope>NUCLEOTIDE SEQUENCE [LARGE SCALE GENOMIC DNA]</scope>
    <source>
        <strain evidence="2 3">CIRM-BRFM 1785</strain>
    </source>
</reference>
<evidence type="ECO:0000256" key="1">
    <source>
        <dbReference type="SAM" id="Phobius"/>
    </source>
</evidence>
<gene>
    <name evidence="2" type="ORF">C8Q71DRAFT_714715</name>
</gene>
<accession>A0ABQ8K4P5</accession>
<dbReference type="RefSeq" id="XP_047774978.1">
    <property type="nucleotide sequence ID" value="XM_047920989.1"/>
</dbReference>
<name>A0ABQ8K4P5_9APHY</name>
<organism evidence="2 3">
    <name type="scientific">Rhodofomes roseus</name>
    <dbReference type="NCBI Taxonomy" id="34475"/>
    <lineage>
        <taxon>Eukaryota</taxon>
        <taxon>Fungi</taxon>
        <taxon>Dikarya</taxon>
        <taxon>Basidiomycota</taxon>
        <taxon>Agaricomycotina</taxon>
        <taxon>Agaricomycetes</taxon>
        <taxon>Polyporales</taxon>
        <taxon>Rhodofomes</taxon>
    </lineage>
</organism>
<keyword evidence="3" id="KW-1185">Reference proteome</keyword>
<sequence length="286" mass="32013">MPTIVRTGSRRVLARLFACGGYIIVTSTTVHLSKSSSLDVSPTLAMLPVELIREIIFCYVDDATPEKPTSLVHPHLSHVRFNNRSKADSHSFSSLSLVSKVFREITLQAWFQTFVMRVPTVHLTGLSTIPGVAQWTSVKTGLWLGLFSVRRSLMAFVRLRKLRIDAFPSDHSYILLEMLEELPLTVVELELRYLAWPSPQQLVPAATLLPNLRVLEMHQESAWCSLCNTCRILRLKDDSVSITYTNGDGLPVRAPAFLGYSATHPVNTSQIVQSLPGLYYICTRCA</sequence>
<proteinExistence type="predicted"/>
<evidence type="ECO:0008006" key="4">
    <source>
        <dbReference type="Google" id="ProtNLM"/>
    </source>
</evidence>
<keyword evidence="1" id="KW-1133">Transmembrane helix</keyword>
<evidence type="ECO:0000313" key="2">
    <source>
        <dbReference type="EMBL" id="KAH9831932.1"/>
    </source>
</evidence>
<protein>
    <recommendedName>
        <fullName evidence="4">F-box domain-containing protein</fullName>
    </recommendedName>
</protein>
<dbReference type="Proteomes" id="UP000814176">
    <property type="component" value="Unassembled WGS sequence"/>
</dbReference>
<evidence type="ECO:0000313" key="3">
    <source>
        <dbReference type="Proteomes" id="UP000814176"/>
    </source>
</evidence>
<keyword evidence="1" id="KW-0472">Membrane</keyword>
<comment type="caution">
    <text evidence="2">The sequence shown here is derived from an EMBL/GenBank/DDBJ whole genome shotgun (WGS) entry which is preliminary data.</text>
</comment>
<dbReference type="GeneID" id="72001721"/>
<feature type="transmembrane region" description="Helical" evidence="1">
    <location>
        <begin position="12"/>
        <end position="32"/>
    </location>
</feature>
<keyword evidence="1" id="KW-0812">Transmembrane</keyword>